<dbReference type="SUPFAM" id="SSF56935">
    <property type="entry name" value="Porins"/>
    <property type="match status" value="1"/>
</dbReference>
<dbReference type="RefSeq" id="WP_283345128.1">
    <property type="nucleotide sequence ID" value="NZ_JASHIF010000011.1"/>
</dbReference>
<reference evidence="1 2" key="1">
    <citation type="submission" date="2023-05" db="EMBL/GenBank/DDBJ databases">
        <title>Novel species of genus Flectobacillus isolated from stream in China.</title>
        <authorList>
            <person name="Lu H."/>
        </authorList>
    </citation>
    <scope>NUCLEOTIDE SEQUENCE [LARGE SCALE GENOMIC DNA]</scope>
    <source>
        <strain evidence="1 2">KCTC 42575</strain>
    </source>
</reference>
<sequence length="747" mass="85996">MEDLLKKIPGLNVQSDGTIKIGNQEVEKVMIDGDDLFEKGYKILTKNMPVNPIDKVILYQNYSNNKHLKGIENSDKVALNLTLKEDAKRVWFGNLLLGLAPQSEIRHEIRGNLMNFGKKNKYYFITNLNNIGRDATGDISHLIRPFRIDEPSSLGDTQKAIQLINVNNELPNLSKKRTVLNNVKMISLNSIFTLSDKVKVKTLGFFNLDKTEYYKDAIQVFKIGNLSFQNTEKVIANKRPITGFGKLDFTYDISKSMTLEYTGKINHTDELNQSNLTFNAATFNENLQSNNELLDQKAVLTHKWKENKVLLLTGRYIDETTPQTYHINPFRFSDIFDDKVSFTNQLSKNRMKFMGIEAHIMSKKTQGNLWELKLGGQRRTDQLSSSFQLGNDEQEMFTKPQAFQNDLTYTSTDVYLSSKNRFKIKQIYLVTQLDLHHLSNSLRYTTATSQTSSFVVPKIGLDWKINESHKVLSSYTYSTTNLETADIYKGYIQTDFRSFSKGLGEFNQLNASNAIVQYTLGNWSDKFFANIFLAYVKNYDFVSSSSIVTSNAVISEKILIKNRVYWSLSSNIDRYLTAINTNLKMVFGATKSSFQNRVNAQELREINNQMVEYGFELRSGFKGKFNYHVGSKWTSTQFRVNTNTANSFTNNLSFVDISLVLNDRCNLQLQAERYYFGNLAQARNTYYFMDFDVRYIVKENKITLSLAGNNLLNTQNFSNYTLTDISFTQTTFRLQPRYVMLKAELRF</sequence>
<dbReference type="EMBL" id="JASHIF010000011">
    <property type="protein sequence ID" value="MDI9860410.1"/>
    <property type="molecule type" value="Genomic_DNA"/>
</dbReference>
<organism evidence="1 2">
    <name type="scientific">Flectobacillus roseus</name>
    <dbReference type="NCBI Taxonomy" id="502259"/>
    <lineage>
        <taxon>Bacteria</taxon>
        <taxon>Pseudomonadati</taxon>
        <taxon>Bacteroidota</taxon>
        <taxon>Cytophagia</taxon>
        <taxon>Cytophagales</taxon>
        <taxon>Flectobacillaceae</taxon>
        <taxon>Flectobacillus</taxon>
    </lineage>
</organism>
<evidence type="ECO:0000313" key="1">
    <source>
        <dbReference type="EMBL" id="MDI9860410.1"/>
    </source>
</evidence>
<keyword evidence="2" id="KW-1185">Reference proteome</keyword>
<comment type="caution">
    <text evidence="1">The sequence shown here is derived from an EMBL/GenBank/DDBJ whole genome shotgun (WGS) entry which is preliminary data.</text>
</comment>
<evidence type="ECO:0008006" key="3">
    <source>
        <dbReference type="Google" id="ProtNLM"/>
    </source>
</evidence>
<protein>
    <recommendedName>
        <fullName evidence="3">TonB-dependent receptor</fullName>
    </recommendedName>
</protein>
<gene>
    <name evidence="1" type="ORF">QM524_14450</name>
</gene>
<dbReference type="Proteomes" id="UP001236507">
    <property type="component" value="Unassembled WGS sequence"/>
</dbReference>
<proteinExistence type="predicted"/>
<name>A0ABT6YA44_9BACT</name>
<evidence type="ECO:0000313" key="2">
    <source>
        <dbReference type="Proteomes" id="UP001236507"/>
    </source>
</evidence>
<accession>A0ABT6YA44</accession>